<dbReference type="PANTHER" id="PTHR13148:SF13">
    <property type="entry name" value="POST-GPI ATTACHMENT TO PROTEINS FACTOR 3"/>
    <property type="match status" value="1"/>
</dbReference>
<comment type="function">
    <text evidence="1">Involved in the lipid remodeling steps of GPI-anchor maturation.</text>
</comment>
<keyword evidence="1" id="KW-0337">GPI-anchor biosynthesis</keyword>
<dbReference type="EMBL" id="QGKV02000759">
    <property type="protein sequence ID" value="KAF3569389.1"/>
    <property type="molecule type" value="Genomic_DNA"/>
</dbReference>
<evidence type="ECO:0000313" key="2">
    <source>
        <dbReference type="EMBL" id="KAF3569389.1"/>
    </source>
</evidence>
<sequence length="176" mass="20345">MQNFTPGTIKEKGLCKGHCEGMSKVKRGDSKLQEATWDFHYVWFVQSPPLCDLTYLACNGFARTMVIANSDGMATTLSVAHWQRWNMIVCVAMGVAQIFLWERWAAVSRHPSNWKLWVVVIASCLDMVLEIYDFPLRMKSHSIWHLTTVPLTVLWWSFIRDNVEFRTSSLLKKSKT</sequence>
<feature type="transmembrane region" description="Helical" evidence="1">
    <location>
        <begin position="85"/>
        <end position="104"/>
    </location>
</feature>
<keyword evidence="1" id="KW-1133">Transmembrane helix</keyword>
<organism evidence="2 3">
    <name type="scientific">Brassica cretica</name>
    <name type="common">Mustard</name>
    <dbReference type="NCBI Taxonomy" id="69181"/>
    <lineage>
        <taxon>Eukaryota</taxon>
        <taxon>Viridiplantae</taxon>
        <taxon>Streptophyta</taxon>
        <taxon>Embryophyta</taxon>
        <taxon>Tracheophyta</taxon>
        <taxon>Spermatophyta</taxon>
        <taxon>Magnoliopsida</taxon>
        <taxon>eudicotyledons</taxon>
        <taxon>Gunneridae</taxon>
        <taxon>Pentapetalae</taxon>
        <taxon>rosids</taxon>
        <taxon>malvids</taxon>
        <taxon>Brassicales</taxon>
        <taxon>Brassicaceae</taxon>
        <taxon>Brassiceae</taxon>
        <taxon>Brassica</taxon>
    </lineage>
</organism>
<accession>A0ABQ7DDS8</accession>
<reference evidence="2 3" key="1">
    <citation type="journal article" date="2020" name="BMC Genomics">
        <title>Intraspecific diversification of the crop wild relative Brassica cretica Lam. using demographic model selection.</title>
        <authorList>
            <person name="Kioukis A."/>
            <person name="Michalopoulou V.A."/>
            <person name="Briers L."/>
            <person name="Pirintsos S."/>
            <person name="Studholme D.J."/>
            <person name="Pavlidis P."/>
            <person name="Sarris P.F."/>
        </authorList>
    </citation>
    <scope>NUCLEOTIDE SEQUENCE [LARGE SCALE GENOMIC DNA]</scope>
    <source>
        <strain evidence="3">cv. PFS-1207/04</strain>
    </source>
</reference>
<comment type="caution">
    <text evidence="2">The sequence shown here is derived from an EMBL/GenBank/DDBJ whole genome shotgun (WGS) entry which is preliminary data.</text>
</comment>
<gene>
    <name evidence="2" type="ORF">DY000_02012381</name>
</gene>
<keyword evidence="3" id="KW-1185">Reference proteome</keyword>
<name>A0ABQ7DDS8_BRACR</name>
<evidence type="ECO:0000256" key="1">
    <source>
        <dbReference type="RuleBase" id="RU365066"/>
    </source>
</evidence>
<comment type="caution">
    <text evidence="1">Lacks conserved residue(s) required for the propagation of feature annotation.</text>
</comment>
<dbReference type="InterPro" id="IPR007217">
    <property type="entry name" value="Per1-like"/>
</dbReference>
<protein>
    <recommendedName>
        <fullName evidence="1">Post-GPI attachment to proteins factor 3</fullName>
    </recommendedName>
</protein>
<keyword evidence="1" id="KW-0333">Golgi apparatus</keyword>
<dbReference type="PANTHER" id="PTHR13148">
    <property type="entry name" value="PER1-RELATED"/>
    <property type="match status" value="1"/>
</dbReference>
<dbReference type="Proteomes" id="UP000266723">
    <property type="component" value="Unassembled WGS sequence"/>
</dbReference>
<comment type="subcellular location">
    <subcellularLocation>
        <location evidence="1">Golgi apparatus membrane</location>
        <topology evidence="1">Multi-pass membrane protein</topology>
    </subcellularLocation>
</comment>
<feature type="transmembrane region" description="Helical" evidence="1">
    <location>
        <begin position="142"/>
        <end position="159"/>
    </location>
</feature>
<proteinExistence type="inferred from homology"/>
<keyword evidence="1" id="KW-0812">Transmembrane</keyword>
<evidence type="ECO:0000313" key="3">
    <source>
        <dbReference type="Proteomes" id="UP000266723"/>
    </source>
</evidence>
<comment type="similarity">
    <text evidence="1">Belongs to the PGAP3 family.</text>
</comment>
<keyword evidence="1" id="KW-0472">Membrane</keyword>
<dbReference type="Pfam" id="PF04080">
    <property type="entry name" value="Per1"/>
    <property type="match status" value="1"/>
</dbReference>